<dbReference type="InterPro" id="IPR002068">
    <property type="entry name" value="A-crystallin/Hsp20_dom"/>
</dbReference>
<evidence type="ECO:0000259" key="7">
    <source>
        <dbReference type="PROSITE" id="PS01031"/>
    </source>
</evidence>
<dbReference type="GO" id="GO:0034605">
    <property type="term" value="P:cellular response to heat"/>
    <property type="evidence" value="ECO:0007669"/>
    <property type="project" value="TreeGrafter"/>
</dbReference>
<comment type="subcellular location">
    <subcellularLocation>
        <location evidence="1">Cell membrane</location>
        <topology evidence="1">Single-pass membrane protein</topology>
    </subcellularLocation>
</comment>
<sequence>MEKNVAAATALPTDSKAGVATSELSYDDFEPFCKWKREEGQQTVVIHVPEFKREQMKVHVSNRRCLKITGERPLDNTKRSRFTKEIKIPKDCNANDITAKFTNAGLLYIIMPKKIASMERKQDQTTPVQQPRDKPNVAVIGGGLKAAMVVVLVVAVAVGVYATYKYKFSDSDVGASVSYASNM</sequence>
<gene>
    <name evidence="8" type="ORF">CEY00_Acc23024</name>
</gene>
<evidence type="ECO:0000313" key="9">
    <source>
        <dbReference type="Proteomes" id="UP000241394"/>
    </source>
</evidence>
<dbReference type="AlphaFoldDB" id="A0A2R6Q467"/>
<keyword evidence="9" id="KW-1185">Reference proteome</keyword>
<dbReference type="EMBL" id="NKQK01000020">
    <property type="protein sequence ID" value="PSS01668.1"/>
    <property type="molecule type" value="Genomic_DNA"/>
</dbReference>
<dbReference type="OMA" id="QCEISAK"/>
<dbReference type="Proteomes" id="UP000241394">
    <property type="component" value="Chromosome LG20"/>
</dbReference>
<keyword evidence="6" id="KW-0472">Membrane</keyword>
<dbReference type="PROSITE" id="PS01031">
    <property type="entry name" value="SHSP"/>
    <property type="match status" value="1"/>
</dbReference>
<dbReference type="InterPro" id="IPR008978">
    <property type="entry name" value="HSP20-like_chaperone"/>
</dbReference>
<dbReference type="STRING" id="1590841.A0A2R6Q467"/>
<evidence type="ECO:0000313" key="8">
    <source>
        <dbReference type="EMBL" id="PSS01668.1"/>
    </source>
</evidence>
<keyword evidence="6" id="KW-0812">Transmembrane</keyword>
<protein>
    <submittedName>
        <fullName evidence="8">Protein RESTRICTED TEV MOVEMENT like</fullName>
    </submittedName>
</protein>
<dbReference type="Pfam" id="PF00011">
    <property type="entry name" value="HSP20"/>
    <property type="match status" value="1"/>
</dbReference>
<evidence type="ECO:0000256" key="6">
    <source>
        <dbReference type="SAM" id="Phobius"/>
    </source>
</evidence>
<accession>A0A2R6Q467</accession>
<keyword evidence="6" id="KW-1133">Transmembrane helix</keyword>
<comment type="caution">
    <text evidence="8">The sequence shown here is derived from an EMBL/GenBank/DDBJ whole genome shotgun (WGS) entry which is preliminary data.</text>
</comment>
<dbReference type="FunCoup" id="A0A2R6Q467">
    <property type="interactions" value="4"/>
</dbReference>
<dbReference type="Gene3D" id="2.60.40.790">
    <property type="match status" value="1"/>
</dbReference>
<comment type="similarity">
    <text evidence="4 5">Belongs to the small heat shock protein (HSP20) family.</text>
</comment>
<proteinExistence type="inferred from homology"/>
<dbReference type="GO" id="GO:0006952">
    <property type="term" value="P:defense response"/>
    <property type="evidence" value="ECO:0007669"/>
    <property type="project" value="UniProtKB-KW"/>
</dbReference>
<reference evidence="8 9" key="1">
    <citation type="submission" date="2017-07" db="EMBL/GenBank/DDBJ databases">
        <title>An improved, manually edited Actinidia chinensis var. chinensis (kiwifruit) genome highlights the challenges associated with draft genomes and gene prediction in plants.</title>
        <authorList>
            <person name="Pilkington S."/>
            <person name="Crowhurst R."/>
            <person name="Hilario E."/>
            <person name="Nardozza S."/>
            <person name="Fraser L."/>
            <person name="Peng Y."/>
            <person name="Gunaseelan K."/>
            <person name="Simpson R."/>
            <person name="Tahir J."/>
            <person name="Deroles S."/>
            <person name="Templeton K."/>
            <person name="Luo Z."/>
            <person name="Davy M."/>
            <person name="Cheng C."/>
            <person name="Mcneilage M."/>
            <person name="Scaglione D."/>
            <person name="Liu Y."/>
            <person name="Zhang Q."/>
            <person name="Datson P."/>
            <person name="De Silva N."/>
            <person name="Gardiner S."/>
            <person name="Bassett H."/>
            <person name="Chagne D."/>
            <person name="Mccallum J."/>
            <person name="Dzierzon H."/>
            <person name="Deng C."/>
            <person name="Wang Y.-Y."/>
            <person name="Barron N."/>
            <person name="Manako K."/>
            <person name="Bowen J."/>
            <person name="Foster T."/>
            <person name="Erridge Z."/>
            <person name="Tiffin H."/>
            <person name="Waite C."/>
            <person name="Davies K."/>
            <person name="Grierson E."/>
            <person name="Laing W."/>
            <person name="Kirk R."/>
            <person name="Chen X."/>
            <person name="Wood M."/>
            <person name="Montefiori M."/>
            <person name="Brummell D."/>
            <person name="Schwinn K."/>
            <person name="Catanach A."/>
            <person name="Fullerton C."/>
            <person name="Li D."/>
            <person name="Meiyalaghan S."/>
            <person name="Nieuwenhuizen N."/>
            <person name="Read N."/>
            <person name="Prakash R."/>
            <person name="Hunter D."/>
            <person name="Zhang H."/>
            <person name="Mckenzie M."/>
            <person name="Knabel M."/>
            <person name="Harris A."/>
            <person name="Allan A."/>
            <person name="Chen A."/>
            <person name="Janssen B."/>
            <person name="Plunkett B."/>
            <person name="Dwamena C."/>
            <person name="Voogd C."/>
            <person name="Leif D."/>
            <person name="Lafferty D."/>
            <person name="Souleyre E."/>
            <person name="Varkonyi-Gasic E."/>
            <person name="Gambi F."/>
            <person name="Hanley J."/>
            <person name="Yao J.-L."/>
            <person name="Cheung J."/>
            <person name="David K."/>
            <person name="Warren B."/>
            <person name="Marsh K."/>
            <person name="Snowden K."/>
            <person name="Lin-Wang K."/>
            <person name="Brian L."/>
            <person name="Martinez-Sanchez M."/>
            <person name="Wang M."/>
            <person name="Ileperuma N."/>
            <person name="Macnee N."/>
            <person name="Campin R."/>
            <person name="Mcatee P."/>
            <person name="Drummond R."/>
            <person name="Espley R."/>
            <person name="Ireland H."/>
            <person name="Wu R."/>
            <person name="Atkinson R."/>
            <person name="Karunairetnam S."/>
            <person name="Bulley S."/>
            <person name="Chunkath S."/>
            <person name="Hanley Z."/>
            <person name="Storey R."/>
            <person name="Thrimawithana A."/>
            <person name="Thomson S."/>
            <person name="David C."/>
            <person name="Testolin R."/>
        </authorList>
    </citation>
    <scope>NUCLEOTIDE SEQUENCE [LARGE SCALE GENOMIC DNA]</scope>
    <source>
        <strain evidence="9">cv. Red5</strain>
        <tissue evidence="8">Young leaf</tissue>
    </source>
</reference>
<dbReference type="Gramene" id="PSS01668">
    <property type="protein sequence ID" value="PSS01668"/>
    <property type="gene ID" value="CEY00_Acc23024"/>
</dbReference>
<evidence type="ECO:0000256" key="5">
    <source>
        <dbReference type="RuleBase" id="RU003616"/>
    </source>
</evidence>
<dbReference type="GO" id="GO:0005886">
    <property type="term" value="C:plasma membrane"/>
    <property type="evidence" value="ECO:0007669"/>
    <property type="project" value="UniProtKB-SubCell"/>
</dbReference>
<dbReference type="PANTHER" id="PTHR43670">
    <property type="entry name" value="HEAT SHOCK PROTEIN 26"/>
    <property type="match status" value="1"/>
</dbReference>
<dbReference type="OrthoDB" id="1431247at2759"/>
<reference evidence="9" key="2">
    <citation type="journal article" date="2018" name="BMC Genomics">
        <title>A manually annotated Actinidia chinensis var. chinensis (kiwifruit) genome highlights the challenges associated with draft genomes and gene prediction in plants.</title>
        <authorList>
            <person name="Pilkington S.M."/>
            <person name="Crowhurst R."/>
            <person name="Hilario E."/>
            <person name="Nardozza S."/>
            <person name="Fraser L."/>
            <person name="Peng Y."/>
            <person name="Gunaseelan K."/>
            <person name="Simpson R."/>
            <person name="Tahir J."/>
            <person name="Deroles S.C."/>
            <person name="Templeton K."/>
            <person name="Luo Z."/>
            <person name="Davy M."/>
            <person name="Cheng C."/>
            <person name="McNeilage M."/>
            <person name="Scaglione D."/>
            <person name="Liu Y."/>
            <person name="Zhang Q."/>
            <person name="Datson P."/>
            <person name="De Silva N."/>
            <person name="Gardiner S.E."/>
            <person name="Bassett H."/>
            <person name="Chagne D."/>
            <person name="McCallum J."/>
            <person name="Dzierzon H."/>
            <person name="Deng C."/>
            <person name="Wang Y.Y."/>
            <person name="Barron L."/>
            <person name="Manako K."/>
            <person name="Bowen J."/>
            <person name="Foster T.M."/>
            <person name="Erridge Z.A."/>
            <person name="Tiffin H."/>
            <person name="Waite C.N."/>
            <person name="Davies K.M."/>
            <person name="Grierson E.P."/>
            <person name="Laing W.A."/>
            <person name="Kirk R."/>
            <person name="Chen X."/>
            <person name="Wood M."/>
            <person name="Montefiori M."/>
            <person name="Brummell D.A."/>
            <person name="Schwinn K.E."/>
            <person name="Catanach A."/>
            <person name="Fullerton C."/>
            <person name="Li D."/>
            <person name="Meiyalaghan S."/>
            <person name="Nieuwenhuizen N."/>
            <person name="Read N."/>
            <person name="Prakash R."/>
            <person name="Hunter D."/>
            <person name="Zhang H."/>
            <person name="McKenzie M."/>
            <person name="Knabel M."/>
            <person name="Harris A."/>
            <person name="Allan A.C."/>
            <person name="Gleave A."/>
            <person name="Chen A."/>
            <person name="Janssen B.J."/>
            <person name="Plunkett B."/>
            <person name="Ampomah-Dwamena C."/>
            <person name="Voogd C."/>
            <person name="Leif D."/>
            <person name="Lafferty D."/>
            <person name="Souleyre E.J.F."/>
            <person name="Varkonyi-Gasic E."/>
            <person name="Gambi F."/>
            <person name="Hanley J."/>
            <person name="Yao J.L."/>
            <person name="Cheung J."/>
            <person name="David K.M."/>
            <person name="Warren B."/>
            <person name="Marsh K."/>
            <person name="Snowden K.C."/>
            <person name="Lin-Wang K."/>
            <person name="Brian L."/>
            <person name="Martinez-Sanchez M."/>
            <person name="Wang M."/>
            <person name="Ileperuma N."/>
            <person name="Macnee N."/>
            <person name="Campin R."/>
            <person name="McAtee P."/>
            <person name="Drummond R.S.M."/>
            <person name="Espley R.V."/>
            <person name="Ireland H.S."/>
            <person name="Wu R."/>
            <person name="Atkinson R.G."/>
            <person name="Karunairetnam S."/>
            <person name="Bulley S."/>
            <person name="Chunkath S."/>
            <person name="Hanley Z."/>
            <person name="Storey R."/>
            <person name="Thrimawithana A.H."/>
            <person name="Thomson S."/>
            <person name="David C."/>
            <person name="Testolin R."/>
            <person name="Huang H."/>
            <person name="Hellens R.P."/>
            <person name="Schaffer R.J."/>
        </authorList>
    </citation>
    <scope>NUCLEOTIDE SEQUENCE [LARGE SCALE GENOMIC DNA]</scope>
    <source>
        <strain evidence="9">cv. Red5</strain>
    </source>
</reference>
<feature type="domain" description="SHSP" evidence="7">
    <location>
        <begin position="23"/>
        <end position="131"/>
    </location>
</feature>
<evidence type="ECO:0000256" key="3">
    <source>
        <dbReference type="ARBA" id="ARBA00022821"/>
    </source>
</evidence>
<keyword evidence="3" id="KW-0611">Plant defense</keyword>
<evidence type="ECO:0000256" key="2">
    <source>
        <dbReference type="ARBA" id="ARBA00022475"/>
    </source>
</evidence>
<name>A0A2R6Q467_ACTCC</name>
<organism evidence="8 9">
    <name type="scientific">Actinidia chinensis var. chinensis</name>
    <name type="common">Chinese soft-hair kiwi</name>
    <dbReference type="NCBI Taxonomy" id="1590841"/>
    <lineage>
        <taxon>Eukaryota</taxon>
        <taxon>Viridiplantae</taxon>
        <taxon>Streptophyta</taxon>
        <taxon>Embryophyta</taxon>
        <taxon>Tracheophyta</taxon>
        <taxon>Spermatophyta</taxon>
        <taxon>Magnoliopsida</taxon>
        <taxon>eudicotyledons</taxon>
        <taxon>Gunneridae</taxon>
        <taxon>Pentapetalae</taxon>
        <taxon>asterids</taxon>
        <taxon>Ericales</taxon>
        <taxon>Actinidiaceae</taxon>
        <taxon>Actinidia</taxon>
    </lineage>
</organism>
<dbReference type="SUPFAM" id="SSF49764">
    <property type="entry name" value="HSP20-like chaperones"/>
    <property type="match status" value="1"/>
</dbReference>
<evidence type="ECO:0000256" key="4">
    <source>
        <dbReference type="PROSITE-ProRule" id="PRU00285"/>
    </source>
</evidence>
<dbReference type="PANTHER" id="PTHR43670:SF114">
    <property type="entry name" value="OS05G0592000 PROTEIN"/>
    <property type="match status" value="1"/>
</dbReference>
<feature type="transmembrane region" description="Helical" evidence="6">
    <location>
        <begin position="137"/>
        <end position="162"/>
    </location>
</feature>
<evidence type="ECO:0000256" key="1">
    <source>
        <dbReference type="ARBA" id="ARBA00004162"/>
    </source>
</evidence>
<dbReference type="InParanoid" id="A0A2R6Q467"/>
<keyword evidence="2" id="KW-1003">Cell membrane</keyword>